<dbReference type="SUPFAM" id="SSF56112">
    <property type="entry name" value="Protein kinase-like (PK-like)"/>
    <property type="match status" value="1"/>
</dbReference>
<comment type="caution">
    <text evidence="17">The sequence shown here is derived from an EMBL/GenBank/DDBJ whole genome shotgun (WGS) entry which is preliminary data.</text>
</comment>
<dbReference type="Proteomes" id="UP001607125">
    <property type="component" value="Unassembled WGS sequence"/>
</dbReference>
<evidence type="ECO:0000256" key="7">
    <source>
        <dbReference type="ARBA" id="ARBA00022679"/>
    </source>
</evidence>
<keyword evidence="11 15" id="KW-0448">Lipopolysaccharide biosynthesis</keyword>
<comment type="subcellular location">
    <subcellularLocation>
        <location evidence="1 15">Cell inner membrane</location>
        <topology evidence="1 15">Peripheral membrane protein</topology>
        <orientation evidence="1 15">Cytoplasmic side</orientation>
    </subcellularLocation>
</comment>
<evidence type="ECO:0000256" key="10">
    <source>
        <dbReference type="ARBA" id="ARBA00022840"/>
    </source>
</evidence>
<keyword evidence="6 15" id="KW-0997">Cell inner membrane</keyword>
<protein>
    <recommendedName>
        <fullName evidence="13 15">3-deoxy-D-manno-octulosonic acid kinase</fullName>
        <shortName evidence="15">Kdo kinase</shortName>
        <ecNumber evidence="4 15">2.7.1.166</ecNumber>
    </recommendedName>
</protein>
<organism evidence="17 18">
    <name type="scientific">Vibrio barjaei</name>
    <dbReference type="NCBI Taxonomy" id="1676683"/>
    <lineage>
        <taxon>Bacteria</taxon>
        <taxon>Pseudomonadati</taxon>
        <taxon>Pseudomonadota</taxon>
        <taxon>Gammaproteobacteria</taxon>
        <taxon>Vibrionales</taxon>
        <taxon>Vibrionaceae</taxon>
        <taxon>Vibrio</taxon>
    </lineage>
</organism>
<evidence type="ECO:0000256" key="3">
    <source>
        <dbReference type="ARBA" id="ARBA00010327"/>
    </source>
</evidence>
<evidence type="ECO:0000313" key="17">
    <source>
        <dbReference type="EMBL" id="MFH0259644.1"/>
    </source>
</evidence>
<dbReference type="InterPro" id="IPR000719">
    <property type="entry name" value="Prot_kinase_dom"/>
</dbReference>
<evidence type="ECO:0000256" key="6">
    <source>
        <dbReference type="ARBA" id="ARBA00022519"/>
    </source>
</evidence>
<dbReference type="PROSITE" id="PS50011">
    <property type="entry name" value="PROTEIN_KINASE_DOM"/>
    <property type="match status" value="1"/>
</dbReference>
<evidence type="ECO:0000256" key="11">
    <source>
        <dbReference type="ARBA" id="ARBA00022985"/>
    </source>
</evidence>
<evidence type="ECO:0000256" key="1">
    <source>
        <dbReference type="ARBA" id="ARBA00004515"/>
    </source>
</evidence>
<dbReference type="InterPro" id="IPR022826">
    <property type="entry name" value="KDO_kinase"/>
</dbReference>
<comment type="catalytic activity">
    <reaction evidence="14 15">
        <text>an alpha-Kdo-(2-&gt;6)-lipid IVA + ATP = a 4-O-phospho-alpha-Kdo-(2-&gt;6)-lipid IVA + ADP + H(+)</text>
        <dbReference type="Rhea" id="RHEA:74271"/>
        <dbReference type="ChEBI" id="CHEBI:15378"/>
        <dbReference type="ChEBI" id="CHEBI:30616"/>
        <dbReference type="ChEBI" id="CHEBI:176428"/>
        <dbReference type="ChEBI" id="CHEBI:193140"/>
        <dbReference type="ChEBI" id="CHEBI:456216"/>
        <dbReference type="EC" id="2.7.1.166"/>
    </reaction>
</comment>
<feature type="active site" evidence="15">
    <location>
        <position position="181"/>
    </location>
</feature>
<keyword evidence="9 15" id="KW-0418">Kinase</keyword>
<keyword evidence="10 15" id="KW-0067">ATP-binding</keyword>
<keyword evidence="12 15" id="KW-0472">Membrane</keyword>
<gene>
    <name evidence="15" type="primary">kdkA</name>
    <name evidence="17" type="ORF">ACGRH2_04180</name>
</gene>
<name>A0ABW7IEY2_9VIBR</name>
<dbReference type="GO" id="GO:0016301">
    <property type="term" value="F:kinase activity"/>
    <property type="evidence" value="ECO:0007669"/>
    <property type="project" value="UniProtKB-KW"/>
</dbReference>
<evidence type="ECO:0000259" key="16">
    <source>
        <dbReference type="PROSITE" id="PS50011"/>
    </source>
</evidence>
<evidence type="ECO:0000256" key="15">
    <source>
        <dbReference type="HAMAP-Rule" id="MF_00521"/>
    </source>
</evidence>
<comment type="similarity">
    <text evidence="3 15">Belongs to the protein kinase superfamily. KdkA/RfaP family.</text>
</comment>
<evidence type="ECO:0000256" key="8">
    <source>
        <dbReference type="ARBA" id="ARBA00022741"/>
    </source>
</evidence>
<evidence type="ECO:0000256" key="13">
    <source>
        <dbReference type="ARBA" id="ARBA00029511"/>
    </source>
</evidence>
<evidence type="ECO:0000256" key="9">
    <source>
        <dbReference type="ARBA" id="ARBA00022777"/>
    </source>
</evidence>
<proteinExistence type="inferred from homology"/>
<keyword evidence="8 15" id="KW-0547">Nucleotide-binding</keyword>
<feature type="domain" description="Protein kinase" evidence="16">
    <location>
        <begin position="26"/>
        <end position="247"/>
    </location>
</feature>
<dbReference type="Gene3D" id="1.10.510.10">
    <property type="entry name" value="Transferase(Phosphotransferase) domain 1"/>
    <property type="match status" value="1"/>
</dbReference>
<dbReference type="Pfam" id="PF06293">
    <property type="entry name" value="Kdo"/>
    <property type="match status" value="1"/>
</dbReference>
<accession>A0ABW7IEY2</accession>
<evidence type="ECO:0000256" key="12">
    <source>
        <dbReference type="ARBA" id="ARBA00023136"/>
    </source>
</evidence>
<sequence length="247" mass="28685">MTLHLHVAPLYWSKKLKTVKNNNTTYWFDESLLKEPIGKVFDPKYWQDNNRVIGSAQGRGTTWFVETQTIEGALRHYRRGGLFGKLVKDQYWFSSWDKTRSYQEFQLLQTLIKAGVNVPRPIAAQATKIGLYYKADLLSEKIPNARDLVSILQEQALPEAMYRKIGKEIRKMHQAQVNHTDLNIHNILIDNQEKVWIIDFDKCSKQASDNWKQSNLDRLKRSFHKEILKANIQVTEKDIGLLLSAAA</sequence>
<keyword evidence="5 15" id="KW-1003">Cell membrane</keyword>
<dbReference type="EMBL" id="JBIHSF010000005">
    <property type="protein sequence ID" value="MFH0259644.1"/>
    <property type="molecule type" value="Genomic_DNA"/>
</dbReference>
<dbReference type="NCBIfam" id="NF002475">
    <property type="entry name" value="PRK01723.1"/>
    <property type="match status" value="1"/>
</dbReference>
<keyword evidence="7 15" id="KW-0808">Transferase</keyword>
<dbReference type="EC" id="2.7.1.166" evidence="4 15"/>
<comment type="pathway">
    <text evidence="2 15">Bacterial outer membrane biogenesis; LPS core biosynthesis.</text>
</comment>
<dbReference type="HAMAP" id="MF_00521">
    <property type="entry name" value="KDO_kinase"/>
    <property type="match status" value="1"/>
</dbReference>
<keyword evidence="18" id="KW-1185">Reference proteome</keyword>
<dbReference type="RefSeq" id="WP_394628739.1">
    <property type="nucleotide sequence ID" value="NZ_JBIHSF010000005.1"/>
</dbReference>
<evidence type="ECO:0000256" key="4">
    <source>
        <dbReference type="ARBA" id="ARBA00011988"/>
    </source>
</evidence>
<comment type="function">
    <text evidence="15">Catalyzes the ATP-dependent phosphorylation of the 3-deoxy-D-manno-octulosonic acid (Kdo) residue in Kdo-lipid IV(A) at the 4-OH position.</text>
</comment>
<reference evidence="17 18" key="1">
    <citation type="submission" date="2024-10" db="EMBL/GenBank/DDBJ databases">
        <authorList>
            <person name="Yibar A."/>
            <person name="Saticioglu I.B."/>
            <person name="Duman M."/>
            <person name="Ajmi N."/>
            <person name="Gurler F."/>
            <person name="Ay H."/>
            <person name="Onuk E."/>
            <person name="Guler S."/>
            <person name="Romalde J.L."/>
        </authorList>
    </citation>
    <scope>NUCLEOTIDE SEQUENCE [LARGE SCALE GENOMIC DNA]</scope>
    <source>
        <strain evidence="17 18">1-TCBS-B</strain>
    </source>
</reference>
<evidence type="ECO:0000256" key="5">
    <source>
        <dbReference type="ARBA" id="ARBA00022475"/>
    </source>
</evidence>
<dbReference type="InterPro" id="IPR011009">
    <property type="entry name" value="Kinase-like_dom_sf"/>
</dbReference>
<evidence type="ECO:0000313" key="18">
    <source>
        <dbReference type="Proteomes" id="UP001607125"/>
    </source>
</evidence>
<evidence type="ECO:0000256" key="14">
    <source>
        <dbReference type="ARBA" id="ARBA00034417"/>
    </source>
</evidence>
<evidence type="ECO:0000256" key="2">
    <source>
        <dbReference type="ARBA" id="ARBA00004713"/>
    </source>
</evidence>